<dbReference type="RefSeq" id="WP_281448443.1">
    <property type="nucleotide sequence ID" value="NZ_JASBAO010000001.1"/>
</dbReference>
<evidence type="ECO:0000256" key="1">
    <source>
        <dbReference type="ARBA" id="ARBA00001864"/>
    </source>
</evidence>
<gene>
    <name evidence="9 10" type="primary">aroQ</name>
    <name evidence="10" type="ORF">QJV27_08195</name>
</gene>
<dbReference type="Gene3D" id="3.40.50.9100">
    <property type="entry name" value="Dehydroquinase, class II"/>
    <property type="match status" value="1"/>
</dbReference>
<dbReference type="EMBL" id="JASBAO010000001">
    <property type="protein sequence ID" value="MDI2091347.1"/>
    <property type="molecule type" value="Genomic_DNA"/>
</dbReference>
<sequence length="150" mass="16343">MVLPLVYVLNGPNLNMLGMRQPEVYGSATLDDVEQICIQNAEQLEIAIDFRQTNDEGELVSWIQECKGKAKGIIINAGAYSHTSIATLDALLSVDLPVIEVHISNIYRRESFRHHSYVSQAATGVICGLGLQGYALALAAIADIILEEDS</sequence>
<dbReference type="NCBIfam" id="NF003807">
    <property type="entry name" value="PRK05395.1-4"/>
    <property type="match status" value="1"/>
</dbReference>
<evidence type="ECO:0000256" key="9">
    <source>
        <dbReference type="HAMAP-Rule" id="MF_00169"/>
    </source>
</evidence>
<feature type="site" description="Transition state stabilizer" evidence="9">
    <location>
        <position position="20"/>
    </location>
</feature>
<feature type="binding site" evidence="9">
    <location>
        <begin position="103"/>
        <end position="104"/>
    </location>
    <ligand>
        <name>substrate</name>
    </ligand>
</feature>
<keyword evidence="9" id="KW-0028">Amino-acid biosynthesis</keyword>
<dbReference type="PIRSF" id="PIRSF001399">
    <property type="entry name" value="DHquinase_II"/>
    <property type="match status" value="1"/>
</dbReference>
<dbReference type="PANTHER" id="PTHR21272">
    <property type="entry name" value="CATABOLIC 3-DEHYDROQUINASE"/>
    <property type="match status" value="1"/>
</dbReference>
<feature type="binding site" evidence="9">
    <location>
        <position position="82"/>
    </location>
    <ligand>
        <name>substrate</name>
    </ligand>
</feature>
<evidence type="ECO:0000256" key="7">
    <source>
        <dbReference type="ARBA" id="ARBA00023141"/>
    </source>
</evidence>
<proteinExistence type="inferred from homology"/>
<comment type="subunit">
    <text evidence="5 9">Homododecamer.</text>
</comment>
<dbReference type="Proteomes" id="UP001431634">
    <property type="component" value="Unassembled WGS sequence"/>
</dbReference>
<evidence type="ECO:0000256" key="8">
    <source>
        <dbReference type="ARBA" id="ARBA00023239"/>
    </source>
</evidence>
<reference evidence="10" key="1">
    <citation type="submission" date="2023-05" db="EMBL/GenBank/DDBJ databases">
        <title>Whole genome sequence of Commensalibacter sp.</title>
        <authorList>
            <person name="Charoenyingcharoen P."/>
            <person name="Yukphan P."/>
        </authorList>
    </citation>
    <scope>NUCLEOTIDE SEQUENCE</scope>
    <source>
        <strain evidence="10">TBRC 16381</strain>
    </source>
</reference>
<evidence type="ECO:0000256" key="3">
    <source>
        <dbReference type="ARBA" id="ARBA00004902"/>
    </source>
</evidence>
<feature type="binding site" evidence="9">
    <location>
        <position position="113"/>
    </location>
    <ligand>
        <name>substrate</name>
    </ligand>
</feature>
<feature type="active site" description="Proton acceptor" evidence="9">
    <location>
        <position position="25"/>
    </location>
</feature>
<comment type="catalytic activity">
    <reaction evidence="1 9">
        <text>3-dehydroquinate = 3-dehydroshikimate + H2O</text>
        <dbReference type="Rhea" id="RHEA:21096"/>
        <dbReference type="ChEBI" id="CHEBI:15377"/>
        <dbReference type="ChEBI" id="CHEBI:16630"/>
        <dbReference type="ChEBI" id="CHEBI:32364"/>
        <dbReference type="EC" id="4.2.1.10"/>
    </reaction>
</comment>
<dbReference type="EC" id="4.2.1.10" evidence="6 9"/>
<dbReference type="HAMAP" id="MF_00169">
    <property type="entry name" value="AroQ"/>
    <property type="match status" value="1"/>
</dbReference>
<keyword evidence="11" id="KW-1185">Reference proteome</keyword>
<dbReference type="InterPro" id="IPR018509">
    <property type="entry name" value="DHquinase_II_CS"/>
</dbReference>
<keyword evidence="8 9" id="KW-0456">Lyase</keyword>
<dbReference type="CDD" id="cd00466">
    <property type="entry name" value="DHQase_II"/>
    <property type="match status" value="1"/>
</dbReference>
<accession>A0ABT6Q2L2</accession>
<dbReference type="NCBIfam" id="TIGR01088">
    <property type="entry name" value="aroQ"/>
    <property type="match status" value="1"/>
</dbReference>
<keyword evidence="7 9" id="KW-0057">Aromatic amino acid biosynthesis</keyword>
<evidence type="ECO:0000256" key="5">
    <source>
        <dbReference type="ARBA" id="ARBA00011193"/>
    </source>
</evidence>
<dbReference type="SUPFAM" id="SSF52304">
    <property type="entry name" value="Type II 3-dehydroquinate dehydratase"/>
    <property type="match status" value="1"/>
</dbReference>
<evidence type="ECO:0000313" key="11">
    <source>
        <dbReference type="Proteomes" id="UP001431634"/>
    </source>
</evidence>
<comment type="function">
    <text evidence="2 9">Catalyzes a trans-dehydration via an enolate intermediate.</text>
</comment>
<feature type="binding site" evidence="9">
    <location>
        <position position="76"/>
    </location>
    <ligand>
        <name>substrate</name>
    </ligand>
</feature>
<feature type="active site" description="Proton donor" evidence="9">
    <location>
        <position position="102"/>
    </location>
</feature>
<feature type="binding site" evidence="9">
    <location>
        <position position="89"/>
    </location>
    <ligand>
        <name>substrate</name>
    </ligand>
</feature>
<comment type="pathway">
    <text evidence="3 9">Metabolic intermediate biosynthesis; chorismate biosynthesis; chorismate from D-erythrose 4-phosphate and phosphoenolpyruvate: step 3/7.</text>
</comment>
<evidence type="ECO:0000256" key="4">
    <source>
        <dbReference type="ARBA" id="ARBA00011037"/>
    </source>
</evidence>
<dbReference type="NCBIfam" id="NF003806">
    <property type="entry name" value="PRK05395.1-3"/>
    <property type="match status" value="1"/>
</dbReference>
<name>A0ABT6Q2L2_9PROT</name>
<dbReference type="InterPro" id="IPR001874">
    <property type="entry name" value="DHquinase_II"/>
</dbReference>
<dbReference type="NCBIfam" id="NF003805">
    <property type="entry name" value="PRK05395.1-2"/>
    <property type="match status" value="1"/>
</dbReference>
<comment type="caution">
    <text evidence="10">The sequence shown here is derived from an EMBL/GenBank/DDBJ whole genome shotgun (WGS) entry which is preliminary data.</text>
</comment>
<dbReference type="PANTHER" id="PTHR21272:SF3">
    <property type="entry name" value="CATABOLIC 3-DEHYDROQUINASE"/>
    <property type="match status" value="1"/>
</dbReference>
<comment type="similarity">
    <text evidence="4 9">Belongs to the type-II 3-dehydroquinase family.</text>
</comment>
<dbReference type="PROSITE" id="PS01029">
    <property type="entry name" value="DEHYDROQUINASE_II"/>
    <property type="match status" value="1"/>
</dbReference>
<dbReference type="InterPro" id="IPR036441">
    <property type="entry name" value="DHquinase_II_sf"/>
</dbReference>
<evidence type="ECO:0000313" key="10">
    <source>
        <dbReference type="EMBL" id="MDI2091347.1"/>
    </source>
</evidence>
<protein>
    <recommendedName>
        <fullName evidence="6 9">3-dehydroquinate dehydratase</fullName>
        <shortName evidence="9">3-dehydroquinase</shortName>
        <ecNumber evidence="6 9">4.2.1.10</ecNumber>
    </recommendedName>
    <alternativeName>
        <fullName evidence="9">Type II DHQase</fullName>
    </alternativeName>
</protein>
<organism evidence="10 11">
    <name type="scientific">Commensalibacter oyaizuii</name>
    <dbReference type="NCBI Taxonomy" id="3043873"/>
    <lineage>
        <taxon>Bacteria</taxon>
        <taxon>Pseudomonadati</taxon>
        <taxon>Pseudomonadota</taxon>
        <taxon>Alphaproteobacteria</taxon>
        <taxon>Acetobacterales</taxon>
        <taxon>Acetobacteraceae</taxon>
    </lineage>
</organism>
<evidence type="ECO:0000256" key="6">
    <source>
        <dbReference type="ARBA" id="ARBA00012060"/>
    </source>
</evidence>
<dbReference type="Pfam" id="PF01220">
    <property type="entry name" value="DHquinase_II"/>
    <property type="match status" value="1"/>
</dbReference>
<evidence type="ECO:0000256" key="2">
    <source>
        <dbReference type="ARBA" id="ARBA00003924"/>
    </source>
</evidence>
<dbReference type="GO" id="GO:0003855">
    <property type="term" value="F:3-dehydroquinate dehydratase activity"/>
    <property type="evidence" value="ECO:0007669"/>
    <property type="project" value="UniProtKB-EC"/>
</dbReference>